<dbReference type="AlphaFoldDB" id="A0A124IW53"/>
<evidence type="ECO:0000259" key="1">
    <source>
        <dbReference type="Pfam" id="PF13452"/>
    </source>
</evidence>
<dbReference type="SUPFAM" id="SSF54637">
    <property type="entry name" value="Thioesterase/thiol ester dehydrase-isomerase"/>
    <property type="match status" value="1"/>
</dbReference>
<sequence length="150" mass="17136">MSHSIEEARAYAIKQQVTIEALTAFLLAIGEMESGRDVEIEAFLDAQVQRSVPPTFATTFTYGMPGDESFSPDGLIHAEQSFTYHRPLRVGETYYCSQHLADTSTRVMRGMRMTFYVYEQYVDSDAERMITARMVVFRRTQLKPEEGEAQ</sequence>
<gene>
    <name evidence="2" type="ORF">ATW55_03580</name>
</gene>
<proteinExistence type="predicted"/>
<protein>
    <recommendedName>
        <fullName evidence="1">FAS1-like dehydratase domain-containing protein</fullName>
    </recommendedName>
</protein>
<dbReference type="Proteomes" id="UP000053557">
    <property type="component" value="Unassembled WGS sequence"/>
</dbReference>
<dbReference type="RefSeq" id="WP_067714244.1">
    <property type="nucleotide sequence ID" value="NZ_LPVJ01000019.1"/>
</dbReference>
<dbReference type="InterPro" id="IPR039569">
    <property type="entry name" value="FAS1-like_DH_region"/>
</dbReference>
<evidence type="ECO:0000313" key="2">
    <source>
        <dbReference type="EMBL" id="KUO96301.1"/>
    </source>
</evidence>
<name>A0A124IW53_9BACL</name>
<feature type="domain" description="FAS1-like dehydratase" evidence="1">
    <location>
        <begin position="13"/>
        <end position="127"/>
    </location>
</feature>
<dbReference type="Pfam" id="PF13452">
    <property type="entry name" value="FAS1_DH_region"/>
    <property type="match status" value="1"/>
</dbReference>
<accession>A0A124IW53</accession>
<dbReference type="InterPro" id="IPR029069">
    <property type="entry name" value="HotDog_dom_sf"/>
</dbReference>
<organism evidence="2 3">
    <name type="scientific">Ferroacidibacillus organovorans</name>
    <dbReference type="NCBI Taxonomy" id="1765683"/>
    <lineage>
        <taxon>Bacteria</taxon>
        <taxon>Bacillati</taxon>
        <taxon>Bacillota</taxon>
        <taxon>Bacilli</taxon>
        <taxon>Bacillales</taxon>
        <taxon>Alicyclobacillaceae</taxon>
        <taxon>Ferroacidibacillus</taxon>
    </lineage>
</organism>
<evidence type="ECO:0000313" key="3">
    <source>
        <dbReference type="Proteomes" id="UP000053557"/>
    </source>
</evidence>
<reference evidence="2 3" key="1">
    <citation type="submission" date="2015-12" db="EMBL/GenBank/DDBJ databases">
        <title>Draft genome sequence of Acidibacillus ferrooxidans ITV001, isolated from a chalcopyrite acid mine drainage site in Brazil.</title>
        <authorList>
            <person name="Dall'Agnol H."/>
            <person name="Nancucheo I."/>
            <person name="Johnson B."/>
            <person name="Oliveira R."/>
            <person name="Leite L."/>
            <person name="Pylro V."/>
            <person name="Nunes G.L."/>
            <person name="Tzotzos G."/>
            <person name="Fernandes G.R."/>
            <person name="Dutra J."/>
            <person name="Orellana S.C."/>
            <person name="Oliveira G."/>
        </authorList>
    </citation>
    <scope>NUCLEOTIDE SEQUENCE [LARGE SCALE GENOMIC DNA]</scope>
    <source>
        <strain evidence="3">ITV01</strain>
    </source>
</reference>
<keyword evidence="3" id="KW-1185">Reference proteome</keyword>
<dbReference type="EMBL" id="LPVJ01000019">
    <property type="protein sequence ID" value="KUO96301.1"/>
    <property type="molecule type" value="Genomic_DNA"/>
</dbReference>
<comment type="caution">
    <text evidence="2">The sequence shown here is derived from an EMBL/GenBank/DDBJ whole genome shotgun (WGS) entry which is preliminary data.</text>
</comment>
<dbReference type="OrthoDB" id="160199at2"/>
<dbReference type="Gene3D" id="3.10.129.10">
    <property type="entry name" value="Hotdog Thioesterase"/>
    <property type="match status" value="1"/>
</dbReference>